<evidence type="ECO:0000313" key="1">
    <source>
        <dbReference type="EMBL" id="MFC3530471.1"/>
    </source>
</evidence>
<gene>
    <name evidence="1" type="ORF">ACFOMH_20095</name>
</gene>
<reference evidence="2" key="1">
    <citation type="journal article" date="2019" name="Int. J. Syst. Evol. Microbiol.">
        <title>The Global Catalogue of Microorganisms (GCM) 10K type strain sequencing project: providing services to taxonomists for standard genome sequencing and annotation.</title>
        <authorList>
            <consortium name="The Broad Institute Genomics Platform"/>
            <consortium name="The Broad Institute Genome Sequencing Center for Infectious Disease"/>
            <person name="Wu L."/>
            <person name="Ma J."/>
        </authorList>
    </citation>
    <scope>NUCLEOTIDE SEQUENCE [LARGE SCALE GENOMIC DNA]</scope>
    <source>
        <strain evidence="2">KCTC 42899</strain>
    </source>
</reference>
<accession>A0ABV7R7Y9</accession>
<organism evidence="1 2">
    <name type="scientific">Paracoccus mangrovi</name>
    <dbReference type="NCBI Taxonomy" id="1715645"/>
    <lineage>
        <taxon>Bacteria</taxon>
        <taxon>Pseudomonadati</taxon>
        <taxon>Pseudomonadota</taxon>
        <taxon>Alphaproteobacteria</taxon>
        <taxon>Rhodobacterales</taxon>
        <taxon>Paracoccaceae</taxon>
        <taxon>Paracoccus</taxon>
    </lineage>
</organism>
<dbReference type="RefSeq" id="WP_377746706.1">
    <property type="nucleotide sequence ID" value="NZ_JBHRXJ010000028.1"/>
</dbReference>
<proteinExistence type="predicted"/>
<evidence type="ECO:0000313" key="2">
    <source>
        <dbReference type="Proteomes" id="UP001595721"/>
    </source>
</evidence>
<sequence>MGIEHWDETRQHWILYRSEAEHSADCRAYPYDAVPGRIFLDTNVVNLLVNYPDQIFEQQPLPSIEDALLAEDLEALMHIFYVGRRANWAIMASRKTLDEVDNTPDPEHRQRLRDFAVELISPEDEANAYASVVGRRMIDAPFTRRLPDKADRELIGNAVGLECDVFCTRDRRTIIKKRDQLRLLPIRVLTPLEWWRHVRPWAGLCT</sequence>
<evidence type="ECO:0008006" key="3">
    <source>
        <dbReference type="Google" id="ProtNLM"/>
    </source>
</evidence>
<protein>
    <recommendedName>
        <fullName evidence="3">PIN domain-containing protein</fullName>
    </recommendedName>
</protein>
<dbReference type="EMBL" id="JBHRXJ010000028">
    <property type="protein sequence ID" value="MFC3530471.1"/>
    <property type="molecule type" value="Genomic_DNA"/>
</dbReference>
<keyword evidence="2" id="KW-1185">Reference proteome</keyword>
<name>A0ABV7R7Y9_9RHOB</name>
<dbReference type="Proteomes" id="UP001595721">
    <property type="component" value="Unassembled WGS sequence"/>
</dbReference>
<comment type="caution">
    <text evidence="1">The sequence shown here is derived from an EMBL/GenBank/DDBJ whole genome shotgun (WGS) entry which is preliminary data.</text>
</comment>